<keyword evidence="3" id="KW-1185">Reference proteome</keyword>
<proteinExistence type="predicted"/>
<gene>
    <name evidence="2" type="ORF">RCO7_03572</name>
</gene>
<dbReference type="AlphaFoldDB" id="A0A1E1LK16"/>
<sequence length="868" mass="96077">MPPPLTMALMQSRPLLNPSPKTIVAALLISNPIYHKCRISDYLHLVFQWGIHTSVYLKKEICSFENVYTSAATIRQLRKHEGHPARAPDGTIMEIAGEACPGDSGESVGPWDLENVHLCEGFGDWSAALSRTLQMAFAAGLNFDMVNEPKPSLNELDKANMVDAEWLNGKPLHPTTKKNLTLHRDGIRDKVDAFLAFVDIQVKSQSRKELIFTTLGDALESALVGNAVSEFNGIFGGMVNKIVIRTEDFMRYLEEKIDSQEARQQRVDEVREFIDTALKGNEKRKREDREEENHHERKKVMTEDVRKAIEKHLTKELTLGAQLSKDEQEARLTRARKREERKQKEWEAEAEFDTHKDRRREKRESREKISSEAAPAFQSGVTQSRVEELKYAAQTIRATAKAKEIEAYADKGTSPKSPAYRRRPSLRRPASPPPPYTGSLFSTHSNAVSPAFLTPQTGSASSTPQQMPNTSVISRLTTPGPPEQLKKQKPMSSAQRIMDQINNPGKRYKDSSVGGNSPRKRSESAAPFIVSTRPQRQPLSRLLSTFAASQTDKEVSPAYEEEEPRRVLSNELPDAAPKAAMPSPFSQSLPQPSVSLSNKDHDIMNSSSAVMAEPEAKNEAPQEDESSLFLPLAQPTLAAAHSPPQAAFCATALAPPLTPPPPPPPLGPAPAASIGHGHGPGPALARARAPSSAPPSIPERRPLPEQKAGAIRRPRSEPTSQPRSSTPQTQREPTPDTDSDSDLPPPPTKSHPTTPKPPIYIDLSDPLSYSSPQPSFNDPLSPTVIKTEPSSSNCNYVIIKDENSDPASMRDIKPIMYARANVKGRIKTKVKKEEEDGDDDDVLMCDGEEWTKEVREKNRKALERVRGW</sequence>
<feature type="compositionally biased region" description="Polar residues" evidence="1">
    <location>
        <begin position="717"/>
        <end position="732"/>
    </location>
</feature>
<dbReference type="InParanoid" id="A0A1E1LK16"/>
<name>A0A1E1LK16_9HELO</name>
<protein>
    <submittedName>
        <fullName evidence="2">Uncharacterized protein</fullName>
    </submittedName>
</protein>
<feature type="region of interest" description="Disordered" evidence="1">
    <location>
        <begin position="282"/>
        <end position="305"/>
    </location>
</feature>
<feature type="region of interest" description="Disordered" evidence="1">
    <location>
        <begin position="400"/>
        <end position="790"/>
    </location>
</feature>
<feature type="compositionally biased region" description="Low complexity" evidence="1">
    <location>
        <begin position="582"/>
        <end position="597"/>
    </location>
</feature>
<accession>A0A1E1LK16</accession>
<feature type="compositionally biased region" description="Low complexity" evidence="1">
    <location>
        <begin position="643"/>
        <end position="655"/>
    </location>
</feature>
<feature type="compositionally biased region" description="Basic and acidic residues" evidence="1">
    <location>
        <begin position="324"/>
        <end position="370"/>
    </location>
</feature>
<comment type="caution">
    <text evidence="2">The sequence shown here is derived from an EMBL/GenBank/DDBJ whole genome shotgun (WGS) entry which is preliminary data.</text>
</comment>
<feature type="compositionally biased region" description="Polar residues" evidence="1">
    <location>
        <begin position="532"/>
        <end position="550"/>
    </location>
</feature>
<feature type="compositionally biased region" description="Low complexity" evidence="1">
    <location>
        <begin position="681"/>
        <end position="691"/>
    </location>
</feature>
<dbReference type="EMBL" id="FJUW01000059">
    <property type="protein sequence ID" value="CZT10833.1"/>
    <property type="molecule type" value="Genomic_DNA"/>
</dbReference>
<feature type="compositionally biased region" description="Pro residues" evidence="1">
    <location>
        <begin position="656"/>
        <end position="668"/>
    </location>
</feature>
<evidence type="ECO:0000313" key="3">
    <source>
        <dbReference type="Proteomes" id="UP000178129"/>
    </source>
</evidence>
<organism evidence="2 3">
    <name type="scientific">Rhynchosporium graminicola</name>
    <dbReference type="NCBI Taxonomy" id="2792576"/>
    <lineage>
        <taxon>Eukaryota</taxon>
        <taxon>Fungi</taxon>
        <taxon>Dikarya</taxon>
        <taxon>Ascomycota</taxon>
        <taxon>Pezizomycotina</taxon>
        <taxon>Leotiomycetes</taxon>
        <taxon>Helotiales</taxon>
        <taxon>Ploettnerulaceae</taxon>
        <taxon>Rhynchosporium</taxon>
    </lineage>
</organism>
<evidence type="ECO:0000256" key="1">
    <source>
        <dbReference type="SAM" id="MobiDB-lite"/>
    </source>
</evidence>
<reference evidence="3" key="1">
    <citation type="submission" date="2016-03" db="EMBL/GenBank/DDBJ databases">
        <authorList>
            <person name="Ploux O."/>
        </authorList>
    </citation>
    <scope>NUCLEOTIDE SEQUENCE [LARGE SCALE GENOMIC DNA]</scope>
    <source>
        <strain evidence="3">UK7</strain>
    </source>
</reference>
<feature type="compositionally biased region" description="Pro residues" evidence="1">
    <location>
        <begin position="743"/>
        <end position="758"/>
    </location>
</feature>
<evidence type="ECO:0000313" key="2">
    <source>
        <dbReference type="EMBL" id="CZT10833.1"/>
    </source>
</evidence>
<feature type="compositionally biased region" description="Polar residues" evidence="1">
    <location>
        <begin position="490"/>
        <end position="503"/>
    </location>
</feature>
<feature type="region of interest" description="Disordered" evidence="1">
    <location>
        <begin position="320"/>
        <end position="384"/>
    </location>
</feature>
<feature type="compositionally biased region" description="Polar residues" evidence="1">
    <location>
        <begin position="439"/>
        <end position="477"/>
    </location>
</feature>
<dbReference type="Proteomes" id="UP000178129">
    <property type="component" value="Unassembled WGS sequence"/>
</dbReference>
<dbReference type="STRING" id="914237.A0A1E1LK16"/>
<feature type="compositionally biased region" description="Polar residues" evidence="1">
    <location>
        <begin position="767"/>
        <end position="780"/>
    </location>
</feature>